<name>A0ABP9PX58_9ACTN</name>
<dbReference type="EMBL" id="BAABKG010000005">
    <property type="protein sequence ID" value="GAA5153645.1"/>
    <property type="molecule type" value="Genomic_DNA"/>
</dbReference>
<reference evidence="2" key="1">
    <citation type="journal article" date="2019" name="Int. J. Syst. Evol. Microbiol.">
        <title>The Global Catalogue of Microorganisms (GCM) 10K type strain sequencing project: providing services to taxonomists for standard genome sequencing and annotation.</title>
        <authorList>
            <consortium name="The Broad Institute Genomics Platform"/>
            <consortium name="The Broad Institute Genome Sequencing Center for Infectious Disease"/>
            <person name="Wu L."/>
            <person name="Ma J."/>
        </authorList>
    </citation>
    <scope>NUCLEOTIDE SEQUENCE [LARGE SCALE GENOMIC DNA]</scope>
    <source>
        <strain evidence="2">JCM 18459</strain>
    </source>
</reference>
<sequence length="87" mass="9284">MLGTPPLTSPLRVLVRRLHDWPVASQQVARRNAMVAATACAQRRIEREDVADYLAGDDADAPDAVDLTDDAPVSPPVVVLPAVADGR</sequence>
<protein>
    <submittedName>
        <fullName evidence="1">Uncharacterized protein</fullName>
    </submittedName>
</protein>
<dbReference type="RefSeq" id="WP_345461858.1">
    <property type="nucleotide sequence ID" value="NZ_BAABKG010000005.1"/>
</dbReference>
<proteinExistence type="predicted"/>
<evidence type="ECO:0000313" key="2">
    <source>
        <dbReference type="Proteomes" id="UP001500221"/>
    </source>
</evidence>
<gene>
    <name evidence="1" type="ORF">GCM10023340_35950</name>
</gene>
<evidence type="ECO:0000313" key="1">
    <source>
        <dbReference type="EMBL" id="GAA5153645.1"/>
    </source>
</evidence>
<dbReference type="Proteomes" id="UP001500221">
    <property type="component" value="Unassembled WGS sequence"/>
</dbReference>
<keyword evidence="2" id="KW-1185">Reference proteome</keyword>
<accession>A0ABP9PX58</accession>
<comment type="caution">
    <text evidence="1">The sequence shown here is derived from an EMBL/GenBank/DDBJ whole genome shotgun (WGS) entry which is preliminary data.</text>
</comment>
<organism evidence="1 2">
    <name type="scientific">Nocardioides marinquilinus</name>
    <dbReference type="NCBI Taxonomy" id="1210400"/>
    <lineage>
        <taxon>Bacteria</taxon>
        <taxon>Bacillati</taxon>
        <taxon>Actinomycetota</taxon>
        <taxon>Actinomycetes</taxon>
        <taxon>Propionibacteriales</taxon>
        <taxon>Nocardioidaceae</taxon>
        <taxon>Nocardioides</taxon>
    </lineage>
</organism>